<dbReference type="EMBL" id="GBRH01162392">
    <property type="protein sequence ID" value="JAE35504.1"/>
    <property type="molecule type" value="Transcribed_RNA"/>
</dbReference>
<dbReference type="AlphaFoldDB" id="A0A0A9HI60"/>
<sequence length="63" mass="6977">MALSRPRGPGTSVLLAMSPNWDSLLQDLTRPCSSFAPDLIQHIFFFMWMASSLLLPPPLFSVA</sequence>
<name>A0A0A9HI60_ARUDO</name>
<organism evidence="1">
    <name type="scientific">Arundo donax</name>
    <name type="common">Giant reed</name>
    <name type="synonym">Donax arundinaceus</name>
    <dbReference type="NCBI Taxonomy" id="35708"/>
    <lineage>
        <taxon>Eukaryota</taxon>
        <taxon>Viridiplantae</taxon>
        <taxon>Streptophyta</taxon>
        <taxon>Embryophyta</taxon>
        <taxon>Tracheophyta</taxon>
        <taxon>Spermatophyta</taxon>
        <taxon>Magnoliopsida</taxon>
        <taxon>Liliopsida</taxon>
        <taxon>Poales</taxon>
        <taxon>Poaceae</taxon>
        <taxon>PACMAD clade</taxon>
        <taxon>Arundinoideae</taxon>
        <taxon>Arundineae</taxon>
        <taxon>Arundo</taxon>
    </lineage>
</organism>
<reference evidence="1" key="2">
    <citation type="journal article" date="2015" name="Data Brief">
        <title>Shoot transcriptome of the giant reed, Arundo donax.</title>
        <authorList>
            <person name="Barrero R.A."/>
            <person name="Guerrero F.D."/>
            <person name="Moolhuijzen P."/>
            <person name="Goolsby J.A."/>
            <person name="Tidwell J."/>
            <person name="Bellgard S.E."/>
            <person name="Bellgard M.I."/>
        </authorList>
    </citation>
    <scope>NUCLEOTIDE SEQUENCE</scope>
    <source>
        <tissue evidence="1">Shoot tissue taken approximately 20 cm above the soil surface</tissue>
    </source>
</reference>
<proteinExistence type="predicted"/>
<protein>
    <submittedName>
        <fullName evidence="1">Uncharacterized protein</fullName>
    </submittedName>
</protein>
<evidence type="ECO:0000313" key="1">
    <source>
        <dbReference type="EMBL" id="JAE35504.1"/>
    </source>
</evidence>
<reference evidence="1" key="1">
    <citation type="submission" date="2014-09" db="EMBL/GenBank/DDBJ databases">
        <authorList>
            <person name="Magalhaes I.L.F."/>
            <person name="Oliveira U."/>
            <person name="Santos F.R."/>
            <person name="Vidigal T.H.D.A."/>
            <person name="Brescovit A.D."/>
            <person name="Santos A.J."/>
        </authorList>
    </citation>
    <scope>NUCLEOTIDE SEQUENCE</scope>
    <source>
        <tissue evidence="1">Shoot tissue taken approximately 20 cm above the soil surface</tissue>
    </source>
</reference>
<accession>A0A0A9HI60</accession>